<dbReference type="PROSITE" id="PS50292">
    <property type="entry name" value="PEROXIDASE_3"/>
    <property type="match status" value="1"/>
</dbReference>
<evidence type="ECO:0000256" key="4">
    <source>
        <dbReference type="ARBA" id="ARBA00023004"/>
    </source>
</evidence>
<protein>
    <recommendedName>
        <fullName evidence="7">Linoleate diol synthase</fullName>
    </recommendedName>
</protein>
<comment type="caution">
    <text evidence="5">The sequence shown here is derived from an EMBL/GenBank/DDBJ whole genome shotgun (WGS) entry which is preliminary data.</text>
</comment>
<sequence length="908" mass="101232">MQNAVVELLYNDLSHPPSSYIGPKYAYREADGSNNNLTDPSMGKAGSTYARSVQQVNPLPRNDMPDAGLVFDTLLKREKFEKHPAGLSSMMFSFAALVIHTVFRTSHENVNVNETSSYIDLAPLYGHDQATQNQVRMRNGRGYLHPDTFAEDRLLLLPPAVCVLLVLFNRNHNFIAKKLLDVNERGTFVDPDTIPTSDPERSSKILKQEEDIFQTARLINCAWFGSAVFSDYFSAILGLVRQGSNWSLNPFGEIRKEDHSLFERGRDDEKWVTQMIDTLSGGKNPDDITFADMKVMYQKMKEGEKDLTHWTFGNLQRQEDGTFKDEDLAQILFDATEHPAAAFKARGTPNVMRMHEMMAAEKLYGDINHLELYSGLQAEEAKPVVEGAGLCPSYTISRAILSDAIALTRGDRFFTSDYTPFNMTTWGFADCQRDPSAPGYGSTLGRLFLRALPNHYTPDSTYTWFPLMTPGAMQPILKNLNAIELYNFSRPGTKNPTPEIKVYRDVAQVLSKGSDLRASYTSRAAHVITGKGFFIASDDPVRGQREQQAMLDALTGAAGSLDKITESFHQKTRELMITESWACVGQTVKNVDIVRDVLKYVPLYWACEVAGIRLSKDPDEGDYTPQALYDILTEIYLFLFLDFEHWQFIPLSQKVRGHIDQLLQRIGSSYSRGSRLSIAGVFSSFARLINGGGRNGHDELVSRFSALGYDNDTLANSILAILIGSTVDMSQALVHVVNSYLDSNTLVKSAISKGKLSAQDQATMQGLVLEALRLDPAFRGVYREAISADKIGQQSLKQNETIFVDIAKANMDPEAFPEPTSVLPNRTPKDRYLIGDGVSQCLGQEASSKIMAGVLRAVFSFPNVRRGPTQSGVLKRFKTDAMMTSTYCYLGSDQKPSPWATSMVIQYD</sequence>
<evidence type="ECO:0008006" key="7">
    <source>
        <dbReference type="Google" id="ProtNLM"/>
    </source>
</evidence>
<dbReference type="PANTHER" id="PTHR11903">
    <property type="entry name" value="PROSTAGLANDIN G/H SYNTHASE"/>
    <property type="match status" value="1"/>
</dbReference>
<keyword evidence="3" id="KW-0560">Oxidoreductase</keyword>
<dbReference type="Pfam" id="PF03098">
    <property type="entry name" value="An_peroxidase"/>
    <property type="match status" value="1"/>
</dbReference>
<organism evidence="5 6">
    <name type="scientific">Hermanssonia centrifuga</name>
    <dbReference type="NCBI Taxonomy" id="98765"/>
    <lineage>
        <taxon>Eukaryota</taxon>
        <taxon>Fungi</taxon>
        <taxon>Dikarya</taxon>
        <taxon>Basidiomycota</taxon>
        <taxon>Agaricomycotina</taxon>
        <taxon>Agaricomycetes</taxon>
        <taxon>Polyporales</taxon>
        <taxon>Meruliaceae</taxon>
        <taxon>Hermanssonia</taxon>
    </lineage>
</organism>
<evidence type="ECO:0000313" key="5">
    <source>
        <dbReference type="EMBL" id="THG99794.1"/>
    </source>
</evidence>
<dbReference type="InterPro" id="IPR036396">
    <property type="entry name" value="Cyt_P450_sf"/>
</dbReference>
<proteinExistence type="predicted"/>
<dbReference type="EMBL" id="SGPJ01000068">
    <property type="protein sequence ID" value="THG99794.1"/>
    <property type="molecule type" value="Genomic_DNA"/>
</dbReference>
<name>A0A4S4KMP3_9APHY</name>
<evidence type="ECO:0000256" key="1">
    <source>
        <dbReference type="ARBA" id="ARBA00022723"/>
    </source>
</evidence>
<dbReference type="SUPFAM" id="SSF48113">
    <property type="entry name" value="Heme-dependent peroxidases"/>
    <property type="match status" value="1"/>
</dbReference>
<keyword evidence="4" id="KW-0408">Iron</keyword>
<dbReference type="GO" id="GO:0004601">
    <property type="term" value="F:peroxidase activity"/>
    <property type="evidence" value="ECO:0007669"/>
    <property type="project" value="InterPro"/>
</dbReference>
<dbReference type="GO" id="GO:0020037">
    <property type="term" value="F:heme binding"/>
    <property type="evidence" value="ECO:0007669"/>
    <property type="project" value="InterPro"/>
</dbReference>
<evidence type="ECO:0000256" key="3">
    <source>
        <dbReference type="ARBA" id="ARBA00023002"/>
    </source>
</evidence>
<dbReference type="GO" id="GO:0004497">
    <property type="term" value="F:monooxygenase activity"/>
    <property type="evidence" value="ECO:0007669"/>
    <property type="project" value="InterPro"/>
</dbReference>
<dbReference type="GO" id="GO:0005506">
    <property type="term" value="F:iron ion binding"/>
    <property type="evidence" value="ECO:0007669"/>
    <property type="project" value="InterPro"/>
</dbReference>
<keyword evidence="6" id="KW-1185">Reference proteome</keyword>
<dbReference type="InterPro" id="IPR037120">
    <property type="entry name" value="Haem_peroxidase_sf_animal"/>
</dbReference>
<dbReference type="InterPro" id="IPR050783">
    <property type="entry name" value="Oxylipin_biosynth_metab"/>
</dbReference>
<reference evidence="5 6" key="1">
    <citation type="submission" date="2019-02" db="EMBL/GenBank/DDBJ databases">
        <title>Genome sequencing of the rare red list fungi Phlebia centrifuga.</title>
        <authorList>
            <person name="Buettner E."/>
            <person name="Kellner H."/>
        </authorList>
    </citation>
    <scope>NUCLEOTIDE SEQUENCE [LARGE SCALE GENOMIC DNA]</scope>
    <source>
        <strain evidence="5 6">DSM 108282</strain>
    </source>
</reference>
<accession>A0A4S4KMP3</accession>
<dbReference type="GO" id="GO:0016705">
    <property type="term" value="F:oxidoreductase activity, acting on paired donors, with incorporation or reduction of molecular oxygen"/>
    <property type="evidence" value="ECO:0007669"/>
    <property type="project" value="InterPro"/>
</dbReference>
<dbReference type="Gene3D" id="1.10.630.10">
    <property type="entry name" value="Cytochrome P450"/>
    <property type="match status" value="1"/>
</dbReference>
<dbReference type="InterPro" id="IPR019791">
    <property type="entry name" value="Haem_peroxidase_animal"/>
</dbReference>
<dbReference type="Proteomes" id="UP000309038">
    <property type="component" value="Unassembled WGS sequence"/>
</dbReference>
<dbReference type="Gene3D" id="1.10.640.10">
    <property type="entry name" value="Haem peroxidase domain superfamily, animal type"/>
    <property type="match status" value="2"/>
</dbReference>
<dbReference type="GO" id="GO:0051213">
    <property type="term" value="F:dioxygenase activity"/>
    <property type="evidence" value="ECO:0007669"/>
    <property type="project" value="UniProtKB-KW"/>
</dbReference>
<dbReference type="GO" id="GO:0006631">
    <property type="term" value="P:fatty acid metabolic process"/>
    <property type="evidence" value="ECO:0007669"/>
    <property type="project" value="UniProtKB-ARBA"/>
</dbReference>
<dbReference type="PRINTS" id="PR00457">
    <property type="entry name" value="ANPEROXIDASE"/>
</dbReference>
<keyword evidence="1" id="KW-0479">Metal-binding</keyword>
<dbReference type="SUPFAM" id="SSF48264">
    <property type="entry name" value="Cytochrome P450"/>
    <property type="match status" value="1"/>
</dbReference>
<dbReference type="InterPro" id="IPR010255">
    <property type="entry name" value="Haem_peroxidase_sf"/>
</dbReference>
<gene>
    <name evidence="5" type="ORF">EW026_g2613</name>
</gene>
<keyword evidence="2" id="KW-0223">Dioxygenase</keyword>
<evidence type="ECO:0000256" key="2">
    <source>
        <dbReference type="ARBA" id="ARBA00022964"/>
    </source>
</evidence>
<dbReference type="AlphaFoldDB" id="A0A4S4KMP3"/>
<dbReference type="GO" id="GO:0006979">
    <property type="term" value="P:response to oxidative stress"/>
    <property type="evidence" value="ECO:0007669"/>
    <property type="project" value="InterPro"/>
</dbReference>
<dbReference type="PANTHER" id="PTHR11903:SF37">
    <property type="entry name" value="PSI-PRODUCING OXYGENASE A"/>
    <property type="match status" value="1"/>
</dbReference>
<evidence type="ECO:0000313" key="6">
    <source>
        <dbReference type="Proteomes" id="UP000309038"/>
    </source>
</evidence>